<feature type="transmembrane region" description="Helical" evidence="3">
    <location>
        <begin position="181"/>
        <end position="200"/>
    </location>
</feature>
<gene>
    <name evidence="5" type="ORF">GCM10009843_00640</name>
</gene>
<evidence type="ECO:0000256" key="1">
    <source>
        <dbReference type="ARBA" id="ARBA00023015"/>
    </source>
</evidence>
<keyword evidence="2" id="KW-0804">Transcription</keyword>
<dbReference type="Proteomes" id="UP001500575">
    <property type="component" value="Unassembled WGS sequence"/>
</dbReference>
<keyword evidence="1" id="KW-0805">Transcription regulation</keyword>
<dbReference type="InterPro" id="IPR041916">
    <property type="entry name" value="Anti_sigma_zinc_sf"/>
</dbReference>
<feature type="transmembrane region" description="Helical" evidence="3">
    <location>
        <begin position="85"/>
        <end position="107"/>
    </location>
</feature>
<name>A0ABP5J8N1_9ACTN</name>
<evidence type="ECO:0000256" key="3">
    <source>
        <dbReference type="SAM" id="Phobius"/>
    </source>
</evidence>
<keyword evidence="3" id="KW-1133">Transmembrane helix</keyword>
<keyword evidence="3" id="KW-0472">Membrane</keyword>
<organism evidence="5 6">
    <name type="scientific">Nocardioides bigeumensis</name>
    <dbReference type="NCBI Taxonomy" id="433657"/>
    <lineage>
        <taxon>Bacteria</taxon>
        <taxon>Bacillati</taxon>
        <taxon>Actinomycetota</taxon>
        <taxon>Actinomycetes</taxon>
        <taxon>Propionibacteriales</taxon>
        <taxon>Nocardioidaceae</taxon>
        <taxon>Nocardioides</taxon>
    </lineage>
</organism>
<feature type="transmembrane region" description="Helical" evidence="3">
    <location>
        <begin position="157"/>
        <end position="175"/>
    </location>
</feature>
<keyword evidence="6" id="KW-1185">Reference proteome</keyword>
<protein>
    <recommendedName>
        <fullName evidence="4">Putative zinc-finger domain-containing protein</fullName>
    </recommendedName>
</protein>
<reference evidence="6" key="1">
    <citation type="journal article" date="2019" name="Int. J. Syst. Evol. Microbiol.">
        <title>The Global Catalogue of Microorganisms (GCM) 10K type strain sequencing project: providing services to taxonomists for standard genome sequencing and annotation.</title>
        <authorList>
            <consortium name="The Broad Institute Genomics Platform"/>
            <consortium name="The Broad Institute Genome Sequencing Center for Infectious Disease"/>
            <person name="Wu L."/>
            <person name="Ma J."/>
        </authorList>
    </citation>
    <scope>NUCLEOTIDE SEQUENCE [LARGE SCALE GENOMIC DNA]</scope>
    <source>
        <strain evidence="6">JCM 16021</strain>
    </source>
</reference>
<evidence type="ECO:0000313" key="6">
    <source>
        <dbReference type="Proteomes" id="UP001500575"/>
    </source>
</evidence>
<feature type="domain" description="Putative zinc-finger" evidence="4">
    <location>
        <begin position="14"/>
        <end position="41"/>
    </location>
</feature>
<feature type="transmembrane region" description="Helical" evidence="3">
    <location>
        <begin position="235"/>
        <end position="260"/>
    </location>
</feature>
<evidence type="ECO:0000259" key="4">
    <source>
        <dbReference type="Pfam" id="PF13490"/>
    </source>
</evidence>
<dbReference type="EMBL" id="BAAAQQ010000001">
    <property type="protein sequence ID" value="GAA2113216.1"/>
    <property type="molecule type" value="Genomic_DNA"/>
</dbReference>
<sequence>MTASNGWHVTEPTLAAYRAGDADPVLAASVEAHLLACAACRSALAAGADDVAGERQGRRWESLVAVVDQPRQGPLLRLGLASRPLLGAWLVALLLLLVFPLVTDPFLGRYSPWLVMAMAPIAPLAAVVVAYREDVDPAGEIALAAPLAGLRLVARRALLVAAGALPVGVLGALLAGVPTTIAVAWILPGLALASLVLLAGTTRLDPAVAAAALGATWAIGVGAPAALRASAGDALIGVLGGAGFQVTALAVALAAVALTVTRREHVAYRRTA</sequence>
<dbReference type="RefSeq" id="WP_344301483.1">
    <property type="nucleotide sequence ID" value="NZ_BAAAQQ010000001.1"/>
</dbReference>
<feature type="transmembrane region" description="Helical" evidence="3">
    <location>
        <begin position="207"/>
        <end position="229"/>
    </location>
</feature>
<dbReference type="Gene3D" id="1.10.10.1320">
    <property type="entry name" value="Anti-sigma factor, zinc-finger domain"/>
    <property type="match status" value="1"/>
</dbReference>
<dbReference type="InterPro" id="IPR027383">
    <property type="entry name" value="Znf_put"/>
</dbReference>
<comment type="caution">
    <text evidence="5">The sequence shown here is derived from an EMBL/GenBank/DDBJ whole genome shotgun (WGS) entry which is preliminary data.</text>
</comment>
<evidence type="ECO:0000313" key="5">
    <source>
        <dbReference type="EMBL" id="GAA2113216.1"/>
    </source>
</evidence>
<evidence type="ECO:0000256" key="2">
    <source>
        <dbReference type="ARBA" id="ARBA00023163"/>
    </source>
</evidence>
<feature type="transmembrane region" description="Helical" evidence="3">
    <location>
        <begin position="113"/>
        <end position="131"/>
    </location>
</feature>
<keyword evidence="3" id="KW-0812">Transmembrane</keyword>
<accession>A0ABP5J8N1</accession>
<proteinExistence type="predicted"/>
<dbReference type="Pfam" id="PF13490">
    <property type="entry name" value="zf-HC2"/>
    <property type="match status" value="1"/>
</dbReference>